<dbReference type="InterPro" id="IPR037923">
    <property type="entry name" value="HTH-like"/>
</dbReference>
<evidence type="ECO:0000313" key="6">
    <source>
        <dbReference type="Proteomes" id="UP000323632"/>
    </source>
</evidence>
<dbReference type="AlphaFoldDB" id="A0A5M6CH25"/>
<protein>
    <submittedName>
        <fullName evidence="5">Helix-turn-helix domain-containing protein</fullName>
    </submittedName>
</protein>
<accession>A0A5M6CH25</accession>
<evidence type="ECO:0000256" key="2">
    <source>
        <dbReference type="ARBA" id="ARBA00023125"/>
    </source>
</evidence>
<dbReference type="PANTHER" id="PTHR43280">
    <property type="entry name" value="ARAC-FAMILY TRANSCRIPTIONAL REGULATOR"/>
    <property type="match status" value="1"/>
</dbReference>
<organism evidence="5 6">
    <name type="scientific">Taibaiella lutea</name>
    <dbReference type="NCBI Taxonomy" id="2608001"/>
    <lineage>
        <taxon>Bacteria</taxon>
        <taxon>Pseudomonadati</taxon>
        <taxon>Bacteroidota</taxon>
        <taxon>Chitinophagia</taxon>
        <taxon>Chitinophagales</taxon>
        <taxon>Chitinophagaceae</taxon>
        <taxon>Taibaiella</taxon>
    </lineage>
</organism>
<dbReference type="PANTHER" id="PTHR43280:SF32">
    <property type="entry name" value="TRANSCRIPTIONAL REGULATORY PROTEIN"/>
    <property type="match status" value="1"/>
</dbReference>
<dbReference type="Proteomes" id="UP000323632">
    <property type="component" value="Unassembled WGS sequence"/>
</dbReference>
<evidence type="ECO:0000259" key="4">
    <source>
        <dbReference type="PROSITE" id="PS01124"/>
    </source>
</evidence>
<evidence type="ECO:0000313" key="5">
    <source>
        <dbReference type="EMBL" id="KAA5532715.1"/>
    </source>
</evidence>
<keyword evidence="2" id="KW-0238">DNA-binding</keyword>
<dbReference type="RefSeq" id="WP_150034333.1">
    <property type="nucleotide sequence ID" value="NZ_VWSH01000004.1"/>
</dbReference>
<feature type="domain" description="HTH araC/xylS-type" evidence="4">
    <location>
        <begin position="191"/>
        <end position="289"/>
    </location>
</feature>
<reference evidence="5 6" key="1">
    <citation type="submission" date="2019-09" db="EMBL/GenBank/DDBJ databases">
        <title>Genome sequence and assembly of Taibaiella sp.</title>
        <authorList>
            <person name="Chhetri G."/>
        </authorList>
    </citation>
    <scope>NUCLEOTIDE SEQUENCE [LARGE SCALE GENOMIC DNA]</scope>
    <source>
        <strain evidence="5 6">KVB11</strain>
    </source>
</reference>
<keyword evidence="1" id="KW-0805">Transcription regulation</keyword>
<dbReference type="InterPro" id="IPR018060">
    <property type="entry name" value="HTH_AraC"/>
</dbReference>
<sequence length="307" mass="35736">MSVTIQEKILEKDELIKYRTISHFTTDFGTEPRRLSEEKFAYMIIYVKQGNGNCRIDTDEIPLRPGSILMVNPFAFLQLKDTQLVQGVVLIFTEEFLCRTHLQEQLLYKTIYGPNMRCFFQLDSNETGLNFIQSQITMFGWEYRFGKDVFLKFDLLHNMLLGVILYLHKLQLEREGQTMDLVEPLAKSQVVQFIQLLNVYFKKESSLQFYADQMNVTMKQLVLICKKGVGWSPKAIMQEKLLREAKRLLLFDVMSIKELSYDLGFSETTNFVKFFQQHTGISPKNFKINNCVAGLEYKGGDDEDGDL</sequence>
<dbReference type="PROSITE" id="PS01124">
    <property type="entry name" value="HTH_ARAC_FAMILY_2"/>
    <property type="match status" value="1"/>
</dbReference>
<dbReference type="Pfam" id="PF12833">
    <property type="entry name" value="HTH_18"/>
    <property type="match status" value="1"/>
</dbReference>
<dbReference type="SUPFAM" id="SSF46689">
    <property type="entry name" value="Homeodomain-like"/>
    <property type="match status" value="1"/>
</dbReference>
<keyword evidence="3" id="KW-0804">Transcription</keyword>
<dbReference type="Gene3D" id="1.10.10.60">
    <property type="entry name" value="Homeodomain-like"/>
    <property type="match status" value="1"/>
</dbReference>
<comment type="caution">
    <text evidence="5">The sequence shown here is derived from an EMBL/GenBank/DDBJ whole genome shotgun (WGS) entry which is preliminary data.</text>
</comment>
<proteinExistence type="predicted"/>
<dbReference type="InterPro" id="IPR009057">
    <property type="entry name" value="Homeodomain-like_sf"/>
</dbReference>
<dbReference type="EMBL" id="VWSH01000004">
    <property type="protein sequence ID" value="KAA5532715.1"/>
    <property type="molecule type" value="Genomic_DNA"/>
</dbReference>
<dbReference type="SMART" id="SM00342">
    <property type="entry name" value="HTH_ARAC"/>
    <property type="match status" value="1"/>
</dbReference>
<dbReference type="GO" id="GO:0043565">
    <property type="term" value="F:sequence-specific DNA binding"/>
    <property type="evidence" value="ECO:0007669"/>
    <property type="project" value="InterPro"/>
</dbReference>
<gene>
    <name evidence="5" type="ORF">F0919_18215</name>
</gene>
<keyword evidence="6" id="KW-1185">Reference proteome</keyword>
<dbReference type="GO" id="GO:0003700">
    <property type="term" value="F:DNA-binding transcription factor activity"/>
    <property type="evidence" value="ECO:0007669"/>
    <property type="project" value="InterPro"/>
</dbReference>
<name>A0A5M6CH25_9BACT</name>
<evidence type="ECO:0000256" key="3">
    <source>
        <dbReference type="ARBA" id="ARBA00023163"/>
    </source>
</evidence>
<evidence type="ECO:0000256" key="1">
    <source>
        <dbReference type="ARBA" id="ARBA00023015"/>
    </source>
</evidence>
<dbReference type="SUPFAM" id="SSF51215">
    <property type="entry name" value="Regulatory protein AraC"/>
    <property type="match status" value="1"/>
</dbReference>